<dbReference type="InterPro" id="IPR041205">
    <property type="entry name" value="ScsC_N"/>
</dbReference>
<keyword evidence="3" id="KW-0732">Signal</keyword>
<dbReference type="EMBL" id="HG977196">
    <property type="protein sequence ID" value="CDP80064.1"/>
    <property type="molecule type" value="Genomic_DNA"/>
</dbReference>
<dbReference type="SUPFAM" id="SSF52833">
    <property type="entry name" value="Thioredoxin-like"/>
    <property type="match status" value="1"/>
</dbReference>
<accession>A0A024LSJ0</accession>
<keyword evidence="7" id="KW-1133">Transmembrane helix</keyword>
<evidence type="ECO:0000256" key="2">
    <source>
        <dbReference type="ARBA" id="ARBA00005791"/>
    </source>
</evidence>
<evidence type="ECO:0000259" key="8">
    <source>
        <dbReference type="PROSITE" id="PS51352"/>
    </source>
</evidence>
<name>A0A024LSJ0_9HYPH</name>
<dbReference type="PANTHER" id="PTHR13887:SF14">
    <property type="entry name" value="DISULFIDE BOND FORMATION PROTEIN D"/>
    <property type="match status" value="1"/>
</dbReference>
<sequence>MTHQLQHLTTTFIAKFSVIVTLSILICLPLSSLKAKETTLNNSITESLKIQLLEDSTFLSKLSEKLTTRTNDDYIREIVKDYLLQNPEIMIEMQLVLQKKLGGIEEQQAFVVKSLEKEIFQSPHDAVFGNPNGKVTLVEFFDYNCNFCKRFYPSMVNLIKEYPDLRIIIKDLPILGPDSIEAHTIAYAFRQQFPEKYFQFYKELLTSQNRANKAKAIKIAVSLGANEKDLYNAIENPNLRKSFKRNIQIASTLNINGTPSHIIGDKVFIGAVSEDILKEAIESIQ</sequence>
<evidence type="ECO:0000256" key="5">
    <source>
        <dbReference type="ARBA" id="ARBA00023157"/>
    </source>
</evidence>
<feature type="transmembrane region" description="Helical" evidence="7">
    <location>
        <begin position="12"/>
        <end position="33"/>
    </location>
</feature>
<dbReference type="Pfam" id="PF18312">
    <property type="entry name" value="ScsC_N"/>
    <property type="match status" value="1"/>
</dbReference>
<evidence type="ECO:0000256" key="4">
    <source>
        <dbReference type="ARBA" id="ARBA00023002"/>
    </source>
</evidence>
<keyword evidence="4" id="KW-0560">Oxidoreductase</keyword>
<dbReference type="AlphaFoldDB" id="A0A024LSJ0"/>
<dbReference type="CDD" id="cd03023">
    <property type="entry name" value="DsbA_Com1_like"/>
    <property type="match status" value="1"/>
</dbReference>
<evidence type="ECO:0000256" key="3">
    <source>
        <dbReference type="ARBA" id="ARBA00022729"/>
    </source>
</evidence>
<dbReference type="InterPro" id="IPR012336">
    <property type="entry name" value="Thioredoxin-like_fold"/>
</dbReference>
<protein>
    <submittedName>
        <fullName evidence="9">Outer membrane protein</fullName>
    </submittedName>
</protein>
<dbReference type="InterPro" id="IPR013766">
    <property type="entry name" value="Thioredoxin_domain"/>
</dbReference>
<keyword evidence="5" id="KW-1015">Disulfide bond</keyword>
<keyword evidence="7" id="KW-0812">Transmembrane</keyword>
<evidence type="ECO:0000313" key="9">
    <source>
        <dbReference type="EMBL" id="CDP80064.1"/>
    </source>
</evidence>
<dbReference type="PROSITE" id="PS51352">
    <property type="entry name" value="THIOREDOXIN_2"/>
    <property type="match status" value="1"/>
</dbReference>
<keyword evidence="7" id="KW-0472">Membrane</keyword>
<organism evidence="9">
    <name type="scientific">Bartonella schoenbuchensis</name>
    <dbReference type="NCBI Taxonomy" id="165694"/>
    <lineage>
        <taxon>Bacteria</taxon>
        <taxon>Pseudomonadati</taxon>
        <taxon>Pseudomonadota</taxon>
        <taxon>Alphaproteobacteria</taxon>
        <taxon>Hyphomicrobiales</taxon>
        <taxon>Bartonellaceae</taxon>
        <taxon>Bartonella</taxon>
    </lineage>
</organism>
<reference evidence="9" key="1">
    <citation type="submission" date="2013-11" db="EMBL/GenBank/DDBJ databases">
        <authorList>
            <person name="GENOMES U."/>
        </authorList>
    </citation>
    <scope>NUCLEOTIDE SEQUENCE</scope>
    <source>
        <strain evidence="9">MVT06</strain>
    </source>
</reference>
<comment type="similarity">
    <text evidence="2">Belongs to the thioredoxin family. DsbA subfamily.</text>
</comment>
<gene>
    <name evidence="9" type="ORF">BN1046_00977</name>
</gene>
<evidence type="ECO:0000256" key="7">
    <source>
        <dbReference type="SAM" id="Phobius"/>
    </source>
</evidence>
<proteinExistence type="inferred from homology"/>
<dbReference type="Gene3D" id="3.40.30.10">
    <property type="entry name" value="Glutaredoxin"/>
    <property type="match status" value="1"/>
</dbReference>
<evidence type="ECO:0000256" key="6">
    <source>
        <dbReference type="ARBA" id="ARBA00023284"/>
    </source>
</evidence>
<dbReference type="InterPro" id="IPR036249">
    <property type="entry name" value="Thioredoxin-like_sf"/>
</dbReference>
<feature type="domain" description="Thioredoxin" evidence="8">
    <location>
        <begin position="101"/>
        <end position="285"/>
    </location>
</feature>
<dbReference type="GO" id="GO:0016491">
    <property type="term" value="F:oxidoreductase activity"/>
    <property type="evidence" value="ECO:0007669"/>
    <property type="project" value="UniProtKB-KW"/>
</dbReference>
<dbReference type="Pfam" id="PF13462">
    <property type="entry name" value="Thioredoxin_4"/>
    <property type="match status" value="1"/>
</dbReference>
<comment type="function">
    <text evidence="1">May be required for disulfide bond formation in some proteins.</text>
</comment>
<keyword evidence="6" id="KW-0676">Redox-active center</keyword>
<reference evidence="9" key="2">
    <citation type="submission" date="2014-05" db="EMBL/GenBank/DDBJ databases">
        <title>Genome sequencing of Bartonella spp. isolated from human blood.</title>
        <authorList>
            <person name="Raoult D."/>
        </authorList>
    </citation>
    <scope>NUCLEOTIDE SEQUENCE</scope>
    <source>
        <strain evidence="9">MVT06</strain>
    </source>
</reference>
<evidence type="ECO:0000256" key="1">
    <source>
        <dbReference type="ARBA" id="ARBA00003565"/>
    </source>
</evidence>
<dbReference type="PANTHER" id="PTHR13887">
    <property type="entry name" value="GLUTATHIONE S-TRANSFERASE KAPPA"/>
    <property type="match status" value="1"/>
</dbReference>